<feature type="transmembrane region" description="Helical" evidence="1">
    <location>
        <begin position="216"/>
        <end position="235"/>
    </location>
</feature>
<dbReference type="RefSeq" id="WP_316662322.1">
    <property type="nucleotide sequence ID" value="NZ_JAWHTF010000004.1"/>
</dbReference>
<name>A0ABU3U7F9_9FLAO</name>
<evidence type="ECO:0000313" key="2">
    <source>
        <dbReference type="EMBL" id="MDU8886325.1"/>
    </source>
</evidence>
<feature type="transmembrane region" description="Helical" evidence="1">
    <location>
        <begin position="63"/>
        <end position="88"/>
    </location>
</feature>
<keyword evidence="1" id="KW-1133">Transmembrane helix</keyword>
<reference evidence="2 3" key="1">
    <citation type="submission" date="2023-10" db="EMBL/GenBank/DDBJ databases">
        <title>Marimonas sp. nov. isolated from tidal mud flat.</title>
        <authorList>
            <person name="Jaincy N.J."/>
            <person name="Srinivasan S."/>
            <person name="Lee S.-S."/>
        </authorList>
    </citation>
    <scope>NUCLEOTIDE SEQUENCE [LARGE SCALE GENOMIC DNA]</scope>
    <source>
        <strain evidence="2 3">MJ-SS3</strain>
    </source>
</reference>
<keyword evidence="1" id="KW-0472">Membrane</keyword>
<organism evidence="2 3">
    <name type="scientific">Gilvirhabdus luticola</name>
    <dbReference type="NCBI Taxonomy" id="3079858"/>
    <lineage>
        <taxon>Bacteria</taxon>
        <taxon>Pseudomonadati</taxon>
        <taxon>Bacteroidota</taxon>
        <taxon>Flavobacteriia</taxon>
        <taxon>Flavobacteriales</taxon>
        <taxon>Flavobacteriaceae</taxon>
        <taxon>Gilvirhabdus</taxon>
    </lineage>
</organism>
<proteinExistence type="predicted"/>
<comment type="caution">
    <text evidence="2">The sequence shown here is derived from an EMBL/GenBank/DDBJ whole genome shotgun (WGS) entry which is preliminary data.</text>
</comment>
<dbReference type="EMBL" id="JAWHTF010000004">
    <property type="protein sequence ID" value="MDU8886325.1"/>
    <property type="molecule type" value="Genomic_DNA"/>
</dbReference>
<evidence type="ECO:0000256" key="1">
    <source>
        <dbReference type="SAM" id="Phobius"/>
    </source>
</evidence>
<protein>
    <submittedName>
        <fullName evidence="2">DUF4407 domain-containing protein</fullName>
    </submittedName>
</protein>
<feature type="transmembrane region" description="Helical" evidence="1">
    <location>
        <begin position="108"/>
        <end position="130"/>
    </location>
</feature>
<dbReference type="Pfam" id="PF14362">
    <property type="entry name" value="DUF4407"/>
    <property type="match status" value="1"/>
</dbReference>
<keyword evidence="3" id="KW-1185">Reference proteome</keyword>
<dbReference type="InterPro" id="IPR025519">
    <property type="entry name" value="DUF4407"/>
</dbReference>
<dbReference type="Proteomes" id="UP001268651">
    <property type="component" value="Unassembled WGS sequence"/>
</dbReference>
<evidence type="ECO:0000313" key="3">
    <source>
        <dbReference type="Proteomes" id="UP001268651"/>
    </source>
</evidence>
<sequence length="317" mass="38024">MKIKRFENNKFFWWFAGEDPYLLSGCTKETKFKFSINGLLVIFIMISSGISISFGVYELLESYLFGLFIGIYFSISIFFLYLFILYTLTKDVLPPKAKSIYGRYSSRALRVVFLIILGLVVSQPIEYWLFSEKVNTILNQEIIRDIENRNLKLNNEYVLKLKDRKSNNYDEELLLLEVESFKKEKEERLNNFIDYQLSRNFFIRKMILMDTSKSTWFIWIFSIIFIVIFIGPVYLKLNISLDTNYYKHMEKIQRKLVLDHHKSFVKSYNEILRNKFGDLNLEWKSDYIDAPFNSTRKDHIILKDDKEFHKWLLDESI</sequence>
<gene>
    <name evidence="2" type="ORF">RXV94_09150</name>
</gene>
<accession>A0ABU3U7F9</accession>
<feature type="transmembrane region" description="Helical" evidence="1">
    <location>
        <begin position="38"/>
        <end position="57"/>
    </location>
</feature>
<keyword evidence="1" id="KW-0812">Transmembrane</keyword>